<protein>
    <recommendedName>
        <fullName evidence="8">DUF1279 domain-containing protein</fullName>
    </recommendedName>
</protein>
<keyword evidence="3 7" id="KW-1133">Transmembrane helix</keyword>
<accession>A0A0A9ZG65</accession>
<comment type="subcellular location">
    <subcellularLocation>
        <location evidence="1">Membrane</location>
        <topology evidence="1">Single-pass membrane protein</topology>
    </subcellularLocation>
</comment>
<reference evidence="9" key="1">
    <citation type="journal article" date="2014" name="PLoS ONE">
        <title>Transcriptome-Based Identification of ABC Transporters in the Western Tarnished Plant Bug Lygus hesperus.</title>
        <authorList>
            <person name="Hull J.J."/>
            <person name="Chaney K."/>
            <person name="Geib S.M."/>
            <person name="Fabrick J.A."/>
            <person name="Brent C.S."/>
            <person name="Walsh D."/>
            <person name="Lavine L.C."/>
        </authorList>
    </citation>
    <scope>NUCLEOTIDE SEQUENCE</scope>
</reference>
<sequence length="301" mass="34141">MWSGSSFLCRPTTISFFKCSMKPIRQTRNYILGSQTLVVKTDPFLLSGNRECRALYSNQSRLCVLRLSSPSTPEVRSRYFTNGPATGKSSEEENQPAKPSLYQRFKAMYKDYWYVLIPVHVVTSCMWFGAFFYTAQSGFDIAGAIEFLNLSEETMDKVRHSANSTAGHLTLAYLLYKIFTPLRYTVTLGGTTYSIKFLTARGLLKKMPKREELKQMYAERKDMLKEQKDNFKKEMVGKFSSSKKTICDDATLHDLKLKPLGGAGMNQPLLVLKTPIPALASRPIQRGLQDGKPLTDDRKTE</sequence>
<organism evidence="9">
    <name type="scientific">Lygus hesperus</name>
    <name type="common">Western plant bug</name>
    <dbReference type="NCBI Taxonomy" id="30085"/>
    <lineage>
        <taxon>Eukaryota</taxon>
        <taxon>Metazoa</taxon>
        <taxon>Ecdysozoa</taxon>
        <taxon>Arthropoda</taxon>
        <taxon>Hexapoda</taxon>
        <taxon>Insecta</taxon>
        <taxon>Pterygota</taxon>
        <taxon>Neoptera</taxon>
        <taxon>Paraneoptera</taxon>
        <taxon>Hemiptera</taxon>
        <taxon>Heteroptera</taxon>
        <taxon>Panheteroptera</taxon>
        <taxon>Cimicomorpha</taxon>
        <taxon>Miridae</taxon>
        <taxon>Mirini</taxon>
        <taxon>Lygus</taxon>
    </lineage>
</organism>
<keyword evidence="2 7" id="KW-0812">Transmembrane</keyword>
<evidence type="ECO:0000256" key="5">
    <source>
        <dbReference type="ARBA" id="ARBA00023136"/>
    </source>
</evidence>
<dbReference type="GO" id="GO:0016020">
    <property type="term" value="C:membrane"/>
    <property type="evidence" value="ECO:0007669"/>
    <property type="project" value="UniProtKB-SubCell"/>
</dbReference>
<evidence type="ECO:0000256" key="2">
    <source>
        <dbReference type="ARBA" id="ARBA00022692"/>
    </source>
</evidence>
<name>A0A0A9ZG65_LYGHE</name>
<dbReference type="PANTHER" id="PTHR21377">
    <property type="entry name" value="PROTEIN FAM210B, MITOCHONDRIAL"/>
    <property type="match status" value="1"/>
</dbReference>
<evidence type="ECO:0000256" key="1">
    <source>
        <dbReference type="ARBA" id="ARBA00004167"/>
    </source>
</evidence>
<dbReference type="PANTHER" id="PTHR21377:SF1">
    <property type="entry name" value="PROTEIN FAM210A"/>
    <property type="match status" value="1"/>
</dbReference>
<dbReference type="GO" id="GO:0005739">
    <property type="term" value="C:mitochondrion"/>
    <property type="evidence" value="ECO:0007669"/>
    <property type="project" value="TreeGrafter"/>
</dbReference>
<feature type="transmembrane region" description="Helical" evidence="7">
    <location>
        <begin position="112"/>
        <end position="133"/>
    </location>
</feature>
<dbReference type="InterPro" id="IPR045866">
    <property type="entry name" value="FAM210A/B-like"/>
</dbReference>
<evidence type="ECO:0000256" key="4">
    <source>
        <dbReference type="ARBA" id="ARBA00023054"/>
    </source>
</evidence>
<evidence type="ECO:0000256" key="6">
    <source>
        <dbReference type="SAM" id="MobiDB-lite"/>
    </source>
</evidence>
<dbReference type="InterPro" id="IPR009688">
    <property type="entry name" value="FAM210A/B-like_dom"/>
</dbReference>
<evidence type="ECO:0000259" key="8">
    <source>
        <dbReference type="Pfam" id="PF06916"/>
    </source>
</evidence>
<proteinExistence type="predicted"/>
<dbReference type="EMBL" id="GBHO01001116">
    <property type="protein sequence ID" value="JAG42488.1"/>
    <property type="molecule type" value="Transcribed_RNA"/>
</dbReference>
<feature type="region of interest" description="Disordered" evidence="6">
    <location>
        <begin position="282"/>
        <end position="301"/>
    </location>
</feature>
<keyword evidence="5 7" id="KW-0472">Membrane</keyword>
<dbReference type="AlphaFoldDB" id="A0A0A9ZG65"/>
<dbReference type="Pfam" id="PF06916">
    <property type="entry name" value="FAM210A-B_dom"/>
    <property type="match status" value="1"/>
</dbReference>
<gene>
    <name evidence="9" type="ORF">CM83_35236</name>
</gene>
<evidence type="ECO:0000256" key="3">
    <source>
        <dbReference type="ARBA" id="ARBA00022989"/>
    </source>
</evidence>
<evidence type="ECO:0000313" key="9">
    <source>
        <dbReference type="EMBL" id="JAG42488.1"/>
    </source>
</evidence>
<reference evidence="9" key="2">
    <citation type="submission" date="2014-07" db="EMBL/GenBank/DDBJ databases">
        <authorList>
            <person name="Hull J."/>
        </authorList>
    </citation>
    <scope>NUCLEOTIDE SEQUENCE</scope>
</reference>
<keyword evidence="4" id="KW-0175">Coiled coil</keyword>
<feature type="domain" description="DUF1279" evidence="8">
    <location>
        <begin position="103"/>
        <end position="192"/>
    </location>
</feature>
<evidence type="ECO:0000256" key="7">
    <source>
        <dbReference type="SAM" id="Phobius"/>
    </source>
</evidence>